<evidence type="ECO:0000256" key="6">
    <source>
        <dbReference type="ARBA" id="ARBA00023136"/>
    </source>
</evidence>
<evidence type="ECO:0000256" key="7">
    <source>
        <dbReference type="SAM" id="Phobius"/>
    </source>
</evidence>
<gene>
    <name evidence="8" type="ORF">A3D25_02390</name>
</gene>
<sequence length="485" mass="53607">MEEAQSLSIDIKNIKKRVVSSFMSLTFGSLATSFFGLLTNNFILIRILSVETIGIFNISNGIISFFSFFSDIGLAASLIQKKEAVTSSDIKSTFTIQQTLVTILSLLIILSAPMLANFYHLNDDGVWLIRILGVCFFLSSLKVIPAVMLERELKFRSLVIVDIVETVIYVSLLIILAYANFGIWSFSLAALTQRIVGVILIYVIAPVRVGFQLDTQVIRKLLSFGVPFQLNSLLALLKDRLVPLIIAHIIGPIGVGYVTWAQSMAFLPLEGMNIIIRISFPLFSRLQSDKASLEKVIEKTLFLTALIVYPLLFGLGAVLPSVVTHILSSKVEAAIPSFYLFASSTFWAVISTTFTNVLNAIGHIKMTLKLMIFWTVLTWLLTPLLTINYGFTGVAISSFIISFTSIITIILVKRVLRIKVLESILLPTAVSLLMSIVVGVFSRFYVKDKLSLAVAVALGGVVYGGLIFILGKNKILREIQNFRNV</sequence>
<feature type="transmembrane region" description="Helical" evidence="7">
    <location>
        <begin position="127"/>
        <end position="147"/>
    </location>
</feature>
<feature type="transmembrane region" description="Helical" evidence="7">
    <location>
        <begin position="21"/>
        <end position="43"/>
    </location>
</feature>
<dbReference type="InterPro" id="IPR050833">
    <property type="entry name" value="Poly_Biosynth_Transport"/>
</dbReference>
<dbReference type="AlphaFoldDB" id="A0A1F5KL54"/>
<feature type="transmembrane region" description="Helical" evidence="7">
    <location>
        <begin position="370"/>
        <end position="387"/>
    </location>
</feature>
<dbReference type="Proteomes" id="UP000177328">
    <property type="component" value="Unassembled WGS sequence"/>
</dbReference>
<feature type="transmembrane region" description="Helical" evidence="7">
    <location>
        <begin position="452"/>
        <end position="471"/>
    </location>
</feature>
<keyword evidence="5 7" id="KW-1133">Transmembrane helix</keyword>
<evidence type="ECO:0000256" key="1">
    <source>
        <dbReference type="ARBA" id="ARBA00004651"/>
    </source>
</evidence>
<comment type="caution">
    <text evidence="8">The sequence shown here is derived from an EMBL/GenBank/DDBJ whole genome shotgun (WGS) entry which is preliminary data.</text>
</comment>
<dbReference type="PANTHER" id="PTHR30250">
    <property type="entry name" value="PST FAMILY PREDICTED COLANIC ACID TRANSPORTER"/>
    <property type="match status" value="1"/>
</dbReference>
<dbReference type="PANTHER" id="PTHR30250:SF10">
    <property type="entry name" value="LIPOPOLYSACCHARIDE BIOSYNTHESIS PROTEIN WZXC"/>
    <property type="match status" value="1"/>
</dbReference>
<comment type="similarity">
    <text evidence="2">Belongs to the polysaccharide synthase family.</text>
</comment>
<dbReference type="Pfam" id="PF13440">
    <property type="entry name" value="Polysacc_synt_3"/>
    <property type="match status" value="1"/>
</dbReference>
<evidence type="ECO:0000256" key="5">
    <source>
        <dbReference type="ARBA" id="ARBA00022989"/>
    </source>
</evidence>
<feature type="transmembrane region" description="Helical" evidence="7">
    <location>
        <begin position="159"/>
        <end position="178"/>
    </location>
</feature>
<feature type="transmembrane region" description="Helical" evidence="7">
    <location>
        <begin position="424"/>
        <end position="446"/>
    </location>
</feature>
<evidence type="ECO:0000256" key="2">
    <source>
        <dbReference type="ARBA" id="ARBA00007430"/>
    </source>
</evidence>
<reference evidence="8 9" key="1">
    <citation type="journal article" date="2016" name="Nat. Commun.">
        <title>Thousands of microbial genomes shed light on interconnected biogeochemical processes in an aquifer system.</title>
        <authorList>
            <person name="Anantharaman K."/>
            <person name="Brown C.T."/>
            <person name="Hug L.A."/>
            <person name="Sharon I."/>
            <person name="Castelle C.J."/>
            <person name="Probst A.J."/>
            <person name="Thomas B.C."/>
            <person name="Singh A."/>
            <person name="Wilkins M.J."/>
            <person name="Karaoz U."/>
            <person name="Brodie E.L."/>
            <person name="Williams K.H."/>
            <person name="Hubbard S.S."/>
            <person name="Banfield J.F."/>
        </authorList>
    </citation>
    <scope>NUCLEOTIDE SEQUENCE [LARGE SCALE GENOMIC DNA]</scope>
</reference>
<keyword evidence="6 7" id="KW-0472">Membrane</keyword>
<dbReference type="EMBL" id="MFDD01000002">
    <property type="protein sequence ID" value="OGE41351.1"/>
    <property type="molecule type" value="Genomic_DNA"/>
</dbReference>
<evidence type="ECO:0000256" key="3">
    <source>
        <dbReference type="ARBA" id="ARBA00022475"/>
    </source>
</evidence>
<name>A0A1F5KL54_9BACT</name>
<keyword evidence="3" id="KW-1003">Cell membrane</keyword>
<feature type="transmembrane region" description="Helical" evidence="7">
    <location>
        <begin position="301"/>
        <end position="326"/>
    </location>
</feature>
<comment type="subcellular location">
    <subcellularLocation>
        <location evidence="1">Cell membrane</location>
        <topology evidence="1">Multi-pass membrane protein</topology>
    </subcellularLocation>
</comment>
<dbReference type="GO" id="GO:0005886">
    <property type="term" value="C:plasma membrane"/>
    <property type="evidence" value="ECO:0007669"/>
    <property type="project" value="UniProtKB-SubCell"/>
</dbReference>
<feature type="transmembrane region" description="Helical" evidence="7">
    <location>
        <begin position="55"/>
        <end position="79"/>
    </location>
</feature>
<organism evidence="8 9">
    <name type="scientific">Candidatus Daviesbacteria bacterium RIFCSPHIGHO2_02_FULL_43_12</name>
    <dbReference type="NCBI Taxonomy" id="1797776"/>
    <lineage>
        <taxon>Bacteria</taxon>
        <taxon>Candidatus Daviesiibacteriota</taxon>
    </lineage>
</organism>
<feature type="transmembrane region" description="Helical" evidence="7">
    <location>
        <begin position="338"/>
        <end position="358"/>
    </location>
</feature>
<accession>A0A1F5KL54</accession>
<evidence type="ECO:0000256" key="4">
    <source>
        <dbReference type="ARBA" id="ARBA00022692"/>
    </source>
</evidence>
<proteinExistence type="inferred from homology"/>
<evidence type="ECO:0000313" key="9">
    <source>
        <dbReference type="Proteomes" id="UP000177328"/>
    </source>
</evidence>
<feature type="transmembrane region" description="Helical" evidence="7">
    <location>
        <begin position="100"/>
        <end position="121"/>
    </location>
</feature>
<keyword evidence="4 7" id="KW-0812">Transmembrane</keyword>
<protein>
    <submittedName>
        <fullName evidence="8">Uncharacterized protein</fullName>
    </submittedName>
</protein>
<feature type="transmembrane region" description="Helical" evidence="7">
    <location>
        <begin position="393"/>
        <end position="412"/>
    </location>
</feature>
<evidence type="ECO:0000313" key="8">
    <source>
        <dbReference type="EMBL" id="OGE41351.1"/>
    </source>
</evidence>